<organism evidence="1 2">
    <name type="scientific">Spiromyces aspiralis</name>
    <dbReference type="NCBI Taxonomy" id="68401"/>
    <lineage>
        <taxon>Eukaryota</taxon>
        <taxon>Fungi</taxon>
        <taxon>Fungi incertae sedis</taxon>
        <taxon>Zoopagomycota</taxon>
        <taxon>Kickxellomycotina</taxon>
        <taxon>Kickxellomycetes</taxon>
        <taxon>Kickxellales</taxon>
        <taxon>Kickxellaceae</taxon>
        <taxon>Spiromyces</taxon>
    </lineage>
</organism>
<feature type="non-terminal residue" evidence="1">
    <location>
        <position position="1"/>
    </location>
</feature>
<comment type="caution">
    <text evidence="1">The sequence shown here is derived from an EMBL/GenBank/DDBJ whole genome shotgun (WGS) entry which is preliminary data.</text>
</comment>
<keyword evidence="2" id="KW-1185">Reference proteome</keyword>
<gene>
    <name evidence="1" type="ORF">EV182_008439</name>
</gene>
<sequence>CPNAVVLLDEVEKAHPDVLTIMLQVFDEGRLTDGKGNTVACKDAMFIMTSNLAQMEIADEAEALRNEAHEKGMAAGLNDESTSLSKKFINQTVYPILRSHFQRDEFLGRITEILYFLPFNESELREIANKEMQRWAEKAQKRHNIKLTWTPDLVNLIAREGYNIRYGARSIKHEIDRRVINQ</sequence>
<evidence type="ECO:0000313" key="1">
    <source>
        <dbReference type="EMBL" id="KAJ1676315.1"/>
    </source>
</evidence>
<reference evidence="1" key="1">
    <citation type="submission" date="2022-06" db="EMBL/GenBank/DDBJ databases">
        <title>Phylogenomic reconstructions and comparative analyses of Kickxellomycotina fungi.</title>
        <authorList>
            <person name="Reynolds N.K."/>
            <person name="Stajich J.E."/>
            <person name="Barry K."/>
            <person name="Grigoriev I.V."/>
            <person name="Crous P."/>
            <person name="Smith M.E."/>
        </authorList>
    </citation>
    <scope>NUCLEOTIDE SEQUENCE</scope>
    <source>
        <strain evidence="1">RSA 2271</strain>
    </source>
</reference>
<dbReference type="Proteomes" id="UP001145114">
    <property type="component" value="Unassembled WGS sequence"/>
</dbReference>
<accession>A0ACC1HLQ2</accession>
<feature type="non-terminal residue" evidence="1">
    <location>
        <position position="182"/>
    </location>
</feature>
<proteinExistence type="predicted"/>
<evidence type="ECO:0000313" key="2">
    <source>
        <dbReference type="Proteomes" id="UP001145114"/>
    </source>
</evidence>
<dbReference type="EMBL" id="JAMZIH010004335">
    <property type="protein sequence ID" value="KAJ1676315.1"/>
    <property type="molecule type" value="Genomic_DNA"/>
</dbReference>
<protein>
    <submittedName>
        <fullName evidence="1">Uncharacterized protein</fullName>
    </submittedName>
</protein>
<name>A0ACC1HLQ2_9FUNG</name>